<evidence type="ECO:0000313" key="8">
    <source>
        <dbReference type="EMBL" id="OAO15951.1"/>
    </source>
</evidence>
<dbReference type="Proteomes" id="UP000078348">
    <property type="component" value="Unassembled WGS sequence"/>
</dbReference>
<keyword evidence="4 7" id="KW-1133">Transmembrane helix</keyword>
<protein>
    <recommendedName>
        <fullName evidence="11">Adiponectin receptor protein</fullName>
    </recommendedName>
</protein>
<evidence type="ECO:0000256" key="1">
    <source>
        <dbReference type="ARBA" id="ARBA00004141"/>
    </source>
</evidence>
<feature type="transmembrane region" description="Helical" evidence="7">
    <location>
        <begin position="68"/>
        <end position="88"/>
    </location>
</feature>
<feature type="binding site" evidence="6">
    <location>
        <position position="294"/>
    </location>
    <ligand>
        <name>Zn(2+)</name>
        <dbReference type="ChEBI" id="CHEBI:29105"/>
    </ligand>
</feature>
<feature type="transmembrane region" description="Helical" evidence="7">
    <location>
        <begin position="256"/>
        <end position="275"/>
    </location>
</feature>
<dbReference type="AlphaFoldDB" id="A0A196SI12"/>
<accession>A0A196SI12</accession>
<comment type="similarity">
    <text evidence="2">Belongs to the ADIPOR family.</text>
</comment>
<keyword evidence="5 7" id="KW-0472">Membrane</keyword>
<dbReference type="Pfam" id="PF03006">
    <property type="entry name" value="HlyIII"/>
    <property type="match status" value="1"/>
</dbReference>
<dbReference type="InterPro" id="IPR004254">
    <property type="entry name" value="AdipoR/HlyIII-related"/>
</dbReference>
<dbReference type="STRING" id="478820.A0A196SI12"/>
<evidence type="ECO:0000256" key="7">
    <source>
        <dbReference type="SAM" id="Phobius"/>
    </source>
</evidence>
<dbReference type="GO" id="GO:0046872">
    <property type="term" value="F:metal ion binding"/>
    <property type="evidence" value="ECO:0007669"/>
    <property type="project" value="UniProtKB-KW"/>
</dbReference>
<comment type="subcellular location">
    <subcellularLocation>
        <location evidence="1">Membrane</location>
        <topology evidence="1">Multi-pass membrane protein</topology>
    </subcellularLocation>
</comment>
<evidence type="ECO:0000256" key="3">
    <source>
        <dbReference type="ARBA" id="ARBA00022692"/>
    </source>
</evidence>
<gene>
    <name evidence="9" type="ORF">AV274_1951</name>
    <name evidence="8" type="ORF">AV274_2267</name>
</gene>
<dbReference type="EMBL" id="LXWW01000088">
    <property type="protein sequence ID" value="OAO16329.1"/>
    <property type="molecule type" value="Genomic_DNA"/>
</dbReference>
<feature type="transmembrane region" description="Helical" evidence="7">
    <location>
        <begin position="296"/>
        <end position="317"/>
    </location>
</feature>
<dbReference type="OrthoDB" id="5585746at2759"/>
<dbReference type="GO" id="GO:0038023">
    <property type="term" value="F:signaling receptor activity"/>
    <property type="evidence" value="ECO:0007669"/>
    <property type="project" value="TreeGrafter"/>
</dbReference>
<feature type="transmembrane region" description="Helical" evidence="7">
    <location>
        <begin position="128"/>
        <end position="152"/>
    </location>
</feature>
<dbReference type="PANTHER" id="PTHR20855">
    <property type="entry name" value="ADIPOR/PROGESTIN RECEPTOR-RELATED"/>
    <property type="match status" value="1"/>
</dbReference>
<proteinExistence type="inferred from homology"/>
<evidence type="ECO:0008006" key="11">
    <source>
        <dbReference type="Google" id="ProtNLM"/>
    </source>
</evidence>
<dbReference type="GO" id="GO:0016020">
    <property type="term" value="C:membrane"/>
    <property type="evidence" value="ECO:0007669"/>
    <property type="project" value="UniProtKB-SubCell"/>
</dbReference>
<keyword evidence="3 7" id="KW-0812">Transmembrane</keyword>
<evidence type="ECO:0000256" key="5">
    <source>
        <dbReference type="ARBA" id="ARBA00023136"/>
    </source>
</evidence>
<evidence type="ECO:0000256" key="2">
    <source>
        <dbReference type="ARBA" id="ARBA00007018"/>
    </source>
</evidence>
<organism evidence="8 10">
    <name type="scientific">Blastocystis sp. subtype 1 (strain ATCC 50177 / NandII)</name>
    <dbReference type="NCBI Taxonomy" id="478820"/>
    <lineage>
        <taxon>Eukaryota</taxon>
        <taxon>Sar</taxon>
        <taxon>Stramenopiles</taxon>
        <taxon>Bigyra</taxon>
        <taxon>Opalozoa</taxon>
        <taxon>Opalinata</taxon>
        <taxon>Blastocystidae</taxon>
        <taxon>Blastocystis</taxon>
    </lineage>
</organism>
<evidence type="ECO:0000313" key="9">
    <source>
        <dbReference type="EMBL" id="OAO16329.1"/>
    </source>
</evidence>
<dbReference type="PANTHER" id="PTHR20855:SF52">
    <property type="entry name" value="ADIPONECTIN RECEPTOR PROTEIN"/>
    <property type="match status" value="1"/>
</dbReference>
<feature type="transmembrane region" description="Helical" evidence="7">
    <location>
        <begin position="191"/>
        <end position="211"/>
    </location>
</feature>
<dbReference type="EMBL" id="LXWW01000106">
    <property type="protein sequence ID" value="OAO15951.1"/>
    <property type="molecule type" value="Genomic_DNA"/>
</dbReference>
<comment type="caution">
    <text evidence="8">The sequence shown here is derived from an EMBL/GenBank/DDBJ whole genome shotgun (WGS) entry which is preliminary data.</text>
</comment>
<keyword evidence="6" id="KW-0479">Metal-binding</keyword>
<evidence type="ECO:0000313" key="10">
    <source>
        <dbReference type="Proteomes" id="UP000078348"/>
    </source>
</evidence>
<sequence>MSEKQKPDFAENEDMKNSHSMDVYKDVLTGDLSWLRDNDYILRGYRTPLTFWESIKSLFHSHNETMNVWTHLIGTILFFFLLYLTYAIPVDHFTTAESVTSKVVGVDAMVKGEIQSLKSGGDGAVPRWPITVFTLCAIRCLLGSTVFHNFLSTTRKTRAILQTLDYYGICILISGSYVPVIYYSFYDYPEYLRFHLAMVILINVVNVSVLATPTFRQPKYRALRATLFTIVACYAFFFFPRLYLLEGFSNPLFSVIFWYMMGMGGTYIFGAVLYGSRFPEKYSPGLYDYAFSSHQLFHVCIVIAALFHYVGSVQIFIYRVNHPCLSL</sequence>
<feature type="binding site" evidence="6">
    <location>
        <position position="298"/>
    </location>
    <ligand>
        <name>Zn(2+)</name>
        <dbReference type="ChEBI" id="CHEBI:29105"/>
    </ligand>
</feature>
<feature type="transmembrane region" description="Helical" evidence="7">
    <location>
        <begin position="223"/>
        <end position="244"/>
    </location>
</feature>
<name>A0A196SI12_BLAHN</name>
<feature type="binding site" evidence="6">
    <location>
        <position position="148"/>
    </location>
    <ligand>
        <name>Zn(2+)</name>
        <dbReference type="ChEBI" id="CHEBI:29105"/>
    </ligand>
</feature>
<reference evidence="8 10" key="1">
    <citation type="submission" date="2016-05" db="EMBL/GenBank/DDBJ databases">
        <title>Nuclear genome of Blastocystis sp. subtype 1 NandII.</title>
        <authorList>
            <person name="Gentekaki E."/>
            <person name="Curtis B."/>
            <person name="Stairs C."/>
            <person name="Eme L."/>
            <person name="Herman E."/>
            <person name="Klimes V."/>
            <person name="Arias M.C."/>
            <person name="Elias M."/>
            <person name="Hilliou F."/>
            <person name="Klute M."/>
            <person name="Malik S.-B."/>
            <person name="Pightling A."/>
            <person name="Rachubinski R."/>
            <person name="Salas D."/>
            <person name="Schlacht A."/>
            <person name="Suga H."/>
            <person name="Archibald J."/>
            <person name="Ball S.G."/>
            <person name="Clark G."/>
            <person name="Dacks J."/>
            <person name="Van Der Giezen M."/>
            <person name="Tsaousis A."/>
            <person name="Roger A."/>
        </authorList>
    </citation>
    <scope>NUCLEOTIDE SEQUENCE [LARGE SCALE GENOMIC DNA]</scope>
    <source>
        <strain evidence="10">ATCC 50177 / NandII</strain>
        <strain evidence="8">NandII</strain>
    </source>
</reference>
<keyword evidence="6" id="KW-0862">Zinc</keyword>
<feature type="transmembrane region" description="Helical" evidence="7">
    <location>
        <begin position="164"/>
        <end position="185"/>
    </location>
</feature>
<evidence type="ECO:0000256" key="4">
    <source>
        <dbReference type="ARBA" id="ARBA00022989"/>
    </source>
</evidence>
<evidence type="ECO:0000256" key="6">
    <source>
        <dbReference type="PIRSR" id="PIRSR604254-1"/>
    </source>
</evidence>
<keyword evidence="10" id="KW-1185">Reference proteome</keyword>